<gene>
    <name evidence="1" type="ORF">RS694_07865</name>
</gene>
<evidence type="ECO:0000313" key="2">
    <source>
        <dbReference type="Proteomes" id="UP000186110"/>
    </source>
</evidence>
<evidence type="ECO:0000313" key="1">
    <source>
        <dbReference type="EMBL" id="APW42459.1"/>
    </source>
</evidence>
<dbReference type="KEGG" id="rsb:RS694_07865"/>
<dbReference type="EMBL" id="CP019239">
    <property type="protein sequence ID" value="APW42459.1"/>
    <property type="molecule type" value="Genomic_DNA"/>
</dbReference>
<organism evidence="1 2">
    <name type="scientific">Rhodoferax saidenbachensis</name>
    <dbReference type="NCBI Taxonomy" id="1484693"/>
    <lineage>
        <taxon>Bacteria</taxon>
        <taxon>Pseudomonadati</taxon>
        <taxon>Pseudomonadota</taxon>
        <taxon>Betaproteobacteria</taxon>
        <taxon>Burkholderiales</taxon>
        <taxon>Comamonadaceae</taxon>
        <taxon>Rhodoferax</taxon>
    </lineage>
</organism>
<dbReference type="STRING" id="1484693.RS694_07865"/>
<evidence type="ECO:0008006" key="3">
    <source>
        <dbReference type="Google" id="ProtNLM"/>
    </source>
</evidence>
<keyword evidence="2" id="KW-1185">Reference proteome</keyword>
<name>A0A1P8K8Y3_9BURK</name>
<dbReference type="Proteomes" id="UP000186110">
    <property type="component" value="Chromosome"/>
</dbReference>
<reference evidence="1 2" key="1">
    <citation type="submission" date="2017-01" db="EMBL/GenBank/DDBJ databases">
        <authorList>
            <person name="Mah S.A."/>
            <person name="Swanson W.J."/>
            <person name="Moy G.W."/>
            <person name="Vacquier V.D."/>
        </authorList>
    </citation>
    <scope>NUCLEOTIDE SEQUENCE [LARGE SCALE GENOMIC DNA]</scope>
    <source>
        <strain evidence="1 2">DSM 22694</strain>
    </source>
</reference>
<proteinExistence type="predicted"/>
<dbReference type="AlphaFoldDB" id="A0A1P8K8Y3"/>
<accession>A0A1P8K8Y3</accession>
<dbReference type="InterPro" id="IPR021254">
    <property type="entry name" value="DUF2806"/>
</dbReference>
<protein>
    <recommendedName>
        <fullName evidence="3">DUF2806 domain-containing protein</fullName>
    </recommendedName>
</protein>
<dbReference type="Pfam" id="PF10987">
    <property type="entry name" value="DUF2806"/>
    <property type="match status" value="1"/>
</dbReference>
<dbReference type="RefSeq" id="WP_076069496.1">
    <property type="nucleotide sequence ID" value="NZ_CP019239.1"/>
</dbReference>
<sequence length="326" mass="35911">MVFEIKDLTGLGKPLTKLMDVASKGLGVLWRPQAIRREADARAYEIQTIAKAQANAEVTRRNIDIDASLSRIQEISTVNPELAERARQRLLIREVEGQKNLEAVVEQAYVALPLSVSEAPVNETWRRKFFQEAENVCDEDMQLLWGKILAGEVSSPGTYSLRTLSVLRELSAHEAETFRTACSIAMSDGSIAIPGDDLNSALVPFGIAYGDLIRLRDAGLMTSGDSLKRTYKSPSLDDSDGPKFAFLSNNGISIQLSVPPGGLIQFPTVLFTSVGRELQRLMSISPNQAYFSALGNFWRIRSINAKRSSELTQSEGVVAQTFEQDL</sequence>